<evidence type="ECO:0000256" key="4">
    <source>
        <dbReference type="ARBA" id="ARBA00023239"/>
    </source>
</evidence>
<dbReference type="PANTHER" id="PTHR21022:SF19">
    <property type="entry name" value="PREPHENATE DEHYDRATASE-RELATED"/>
    <property type="match status" value="1"/>
</dbReference>
<organism evidence="8 9">
    <name type="scientific">Cyphellophora attinorum</name>
    <dbReference type="NCBI Taxonomy" id="1664694"/>
    <lineage>
        <taxon>Eukaryota</taxon>
        <taxon>Fungi</taxon>
        <taxon>Dikarya</taxon>
        <taxon>Ascomycota</taxon>
        <taxon>Pezizomycotina</taxon>
        <taxon>Eurotiomycetes</taxon>
        <taxon>Chaetothyriomycetidae</taxon>
        <taxon>Chaetothyriales</taxon>
        <taxon>Cyphellophoraceae</taxon>
        <taxon>Cyphellophora</taxon>
    </lineage>
</organism>
<evidence type="ECO:0000256" key="6">
    <source>
        <dbReference type="SAM" id="MobiDB-lite"/>
    </source>
</evidence>
<evidence type="ECO:0000256" key="3">
    <source>
        <dbReference type="ARBA" id="ARBA00023222"/>
    </source>
</evidence>
<evidence type="ECO:0000256" key="2">
    <source>
        <dbReference type="ARBA" id="ARBA00023141"/>
    </source>
</evidence>
<dbReference type="GeneID" id="28733402"/>
<dbReference type="PANTHER" id="PTHR21022">
    <property type="entry name" value="PREPHENATE DEHYDRATASE P PROTEIN"/>
    <property type="match status" value="1"/>
</dbReference>
<dbReference type="OrthoDB" id="983542at2759"/>
<dbReference type="Pfam" id="PF00800">
    <property type="entry name" value="PDT"/>
    <property type="match status" value="1"/>
</dbReference>
<reference evidence="8 9" key="1">
    <citation type="submission" date="2015-06" db="EMBL/GenBank/DDBJ databases">
        <title>Draft genome of the ant-associated black yeast Phialophora attae CBS 131958.</title>
        <authorList>
            <person name="Moreno L.F."/>
            <person name="Stielow B.J."/>
            <person name="de Hoog S."/>
            <person name="Vicente V.A."/>
            <person name="Weiss V.A."/>
            <person name="de Vries M."/>
            <person name="Cruz L.M."/>
            <person name="Souza E.M."/>
        </authorList>
    </citation>
    <scope>NUCLEOTIDE SEQUENCE [LARGE SCALE GENOMIC DNA]</scope>
    <source>
        <strain evidence="8 9">CBS 131958</strain>
    </source>
</reference>
<keyword evidence="4" id="KW-0456">Lyase</keyword>
<dbReference type="AlphaFoldDB" id="A0A0N1H6D6"/>
<proteinExistence type="predicted"/>
<dbReference type="PROSITE" id="PS51171">
    <property type="entry name" value="PREPHENATE_DEHYDR_3"/>
    <property type="match status" value="1"/>
</dbReference>
<dbReference type="GO" id="GO:0004664">
    <property type="term" value="F:prephenate dehydratase activity"/>
    <property type="evidence" value="ECO:0007669"/>
    <property type="project" value="InterPro"/>
</dbReference>
<accession>A0A0N1H6D6</accession>
<feature type="domain" description="Prephenate dehydratase" evidence="7">
    <location>
        <begin position="4"/>
        <end position="320"/>
    </location>
</feature>
<comment type="pathway">
    <text evidence="5">Amino-acid biosynthesis.</text>
</comment>
<dbReference type="VEuPathDB" id="FungiDB:AB675_162"/>
<comment type="caution">
    <text evidence="8">The sequence shown here is derived from an EMBL/GenBank/DDBJ whole genome shotgun (WGS) entry which is preliminary data.</text>
</comment>
<name>A0A0N1H6D6_9EURO</name>
<dbReference type="InterPro" id="IPR001086">
    <property type="entry name" value="Preph_deHydtase"/>
</dbReference>
<dbReference type="Gene3D" id="3.40.190.10">
    <property type="entry name" value="Periplasmic binding protein-like II"/>
    <property type="match status" value="2"/>
</dbReference>
<evidence type="ECO:0000256" key="5">
    <source>
        <dbReference type="ARBA" id="ARBA00029440"/>
    </source>
</evidence>
<sequence>MPSRVLFLGPLSSYSHAAAVSIYPDAAELVPLPDFPTIFRNLDKPTTSADTVVDTRGEPSQSSQIYGERSASPSTTHSPHHEYAVIPVYNSTNGPVAPVIDFLKRSGNGTILAELTRHGLRELDDGDSNESRTIIDAQHGEVKTHTLSPDHPPAPVSIEPHERRDYYPNIELAPPYTYALAVHHHLYVHPVCPVDSIPSTHPASSTHPAQIISLHTHPQVWTQCTRFLDTHFPNPESSTPSPPIHSEPPATMTNTARISHNSTSEAAAYVLNTKPPTAGEEGWPAVLCSEMAGTRYGLKCIAQNIEDDVDGNQTTFIVLRNRLQVGLENGGLIT</sequence>
<dbReference type="RefSeq" id="XP_017997683.1">
    <property type="nucleotide sequence ID" value="XM_018141533.1"/>
</dbReference>
<dbReference type="EMBL" id="LFJN01000022">
    <property type="protein sequence ID" value="KPI37720.1"/>
    <property type="molecule type" value="Genomic_DNA"/>
</dbReference>
<evidence type="ECO:0000313" key="9">
    <source>
        <dbReference type="Proteomes" id="UP000038010"/>
    </source>
</evidence>
<keyword evidence="2" id="KW-0057">Aromatic amino acid biosynthesis</keyword>
<dbReference type="GO" id="GO:0005737">
    <property type="term" value="C:cytoplasm"/>
    <property type="evidence" value="ECO:0007669"/>
    <property type="project" value="TreeGrafter"/>
</dbReference>
<evidence type="ECO:0000256" key="1">
    <source>
        <dbReference type="ARBA" id="ARBA00022605"/>
    </source>
</evidence>
<evidence type="ECO:0000313" key="8">
    <source>
        <dbReference type="EMBL" id="KPI37720.1"/>
    </source>
</evidence>
<keyword evidence="1" id="KW-0028">Amino-acid biosynthesis</keyword>
<dbReference type="GO" id="GO:0009094">
    <property type="term" value="P:L-phenylalanine biosynthetic process"/>
    <property type="evidence" value="ECO:0007669"/>
    <property type="project" value="UniProtKB-KW"/>
</dbReference>
<dbReference type="Proteomes" id="UP000038010">
    <property type="component" value="Unassembled WGS sequence"/>
</dbReference>
<keyword evidence="3" id="KW-0584">Phenylalanine biosynthesis</keyword>
<feature type="region of interest" description="Disordered" evidence="6">
    <location>
        <begin position="48"/>
        <end position="79"/>
    </location>
</feature>
<feature type="region of interest" description="Disordered" evidence="6">
    <location>
        <begin position="232"/>
        <end position="254"/>
    </location>
</feature>
<dbReference type="STRING" id="1664694.A0A0N1H6D6"/>
<evidence type="ECO:0000259" key="7">
    <source>
        <dbReference type="PROSITE" id="PS51171"/>
    </source>
</evidence>
<keyword evidence="9" id="KW-1185">Reference proteome</keyword>
<dbReference type="SUPFAM" id="SSF53850">
    <property type="entry name" value="Periplasmic binding protein-like II"/>
    <property type="match status" value="1"/>
</dbReference>
<protein>
    <recommendedName>
        <fullName evidence="7">Prephenate dehydratase domain-containing protein</fullName>
    </recommendedName>
</protein>
<gene>
    <name evidence="8" type="ORF">AB675_162</name>
</gene>